<comment type="subcellular location">
    <subcellularLocation>
        <location evidence="1">Cell envelope</location>
    </subcellularLocation>
</comment>
<dbReference type="Proteomes" id="UP001623600">
    <property type="component" value="Unassembled WGS sequence"/>
</dbReference>
<evidence type="ECO:0000256" key="3">
    <source>
        <dbReference type="SAM" id="Coils"/>
    </source>
</evidence>
<feature type="coiled-coil region" evidence="3">
    <location>
        <begin position="173"/>
        <end position="225"/>
    </location>
</feature>
<reference evidence="5 6" key="1">
    <citation type="submission" date="2024-11" db="EMBL/GenBank/DDBJ databases">
        <authorList>
            <person name="Heng Y.C."/>
            <person name="Lim A.C.H."/>
            <person name="Lee J.K.Y."/>
            <person name="Kittelmann S."/>
        </authorList>
    </citation>
    <scope>NUCLEOTIDE SEQUENCE [LARGE SCALE GENOMIC DNA]</scope>
    <source>
        <strain evidence="5 6">WILCCON 0112</strain>
    </source>
</reference>
<keyword evidence="6" id="KW-1185">Reference proteome</keyword>
<organism evidence="5 6">
    <name type="scientific">Candidatus Clostridium helianthi</name>
    <dbReference type="NCBI Taxonomy" id="3381660"/>
    <lineage>
        <taxon>Bacteria</taxon>
        <taxon>Bacillati</taxon>
        <taxon>Bacillota</taxon>
        <taxon>Clostridia</taxon>
        <taxon>Eubacteriales</taxon>
        <taxon>Clostridiaceae</taxon>
        <taxon>Clostridium</taxon>
    </lineage>
</organism>
<keyword evidence="2 3" id="KW-0175">Coiled coil</keyword>
<accession>A0ABW8S8S7</accession>
<evidence type="ECO:0000256" key="1">
    <source>
        <dbReference type="ARBA" id="ARBA00004196"/>
    </source>
</evidence>
<keyword evidence="4" id="KW-0472">Membrane</keyword>
<evidence type="ECO:0000313" key="6">
    <source>
        <dbReference type="Proteomes" id="UP001623600"/>
    </source>
</evidence>
<dbReference type="Gene3D" id="2.40.30.170">
    <property type="match status" value="1"/>
</dbReference>
<keyword evidence="4" id="KW-0812">Transmembrane</keyword>
<dbReference type="PANTHER" id="PTHR32347">
    <property type="entry name" value="EFFLUX SYSTEM COMPONENT YKNX-RELATED"/>
    <property type="match status" value="1"/>
</dbReference>
<dbReference type="Gene3D" id="1.10.287.470">
    <property type="entry name" value="Helix hairpin bin"/>
    <property type="match status" value="1"/>
</dbReference>
<sequence length="423" mass="46464">MIRAQLIEYTKRKKLTGKLLITFIVMMALLTFFSNTINNFTLSRITVDTAVSGALIKEISGKGTVTANSIFEQYIDVGNNLLVKNVNVKLNDTVKEGQPIITLDIGDIKSSLQDENAKYRQMQIVIDKLNDSSNLLKLNNDIETALKNKNQKSKSYQDIKTLFDSDFETANNLQNAKADMDEAERNYNLAVQTKEAYIKTNQEDIENAQLNLEIEARKIDSLNKQIANGGVYTAPSDGVITELNFNEGSLANSSKALFKLAETSGGFQVSISVNSDLVTFVKSGDSVDVEITSLEDKIIAGKVSQIKADSKNGDNKELIIDLNDPDLQGGENAEVNIIKQTKQYSTLVPNSAVYTDNNGTYVFSVIEKEGPLGKESFVKRVDIIVEDSDSTNSAVIKGLDSRDKIVAKSTKSLSDGDRAVVEK</sequence>
<dbReference type="Gene3D" id="2.40.420.20">
    <property type="match status" value="1"/>
</dbReference>
<dbReference type="InterPro" id="IPR050465">
    <property type="entry name" value="UPF0194_transport"/>
</dbReference>
<dbReference type="Gene3D" id="2.40.50.100">
    <property type="match status" value="1"/>
</dbReference>
<dbReference type="EMBL" id="JBJIAB010000018">
    <property type="protein sequence ID" value="MFL0166284.1"/>
    <property type="molecule type" value="Genomic_DNA"/>
</dbReference>
<name>A0ABW8S8S7_9CLOT</name>
<evidence type="ECO:0000313" key="5">
    <source>
        <dbReference type="EMBL" id="MFL0166284.1"/>
    </source>
</evidence>
<gene>
    <name evidence="5" type="ORF">ACJDTP_14510</name>
</gene>
<evidence type="ECO:0000256" key="2">
    <source>
        <dbReference type="ARBA" id="ARBA00023054"/>
    </source>
</evidence>
<dbReference type="RefSeq" id="WP_242984860.1">
    <property type="nucleotide sequence ID" value="NZ_JBJIAB010000018.1"/>
</dbReference>
<comment type="caution">
    <text evidence="5">The sequence shown here is derived from an EMBL/GenBank/DDBJ whole genome shotgun (WGS) entry which is preliminary data.</text>
</comment>
<keyword evidence="4" id="KW-1133">Transmembrane helix</keyword>
<protein>
    <submittedName>
        <fullName evidence="5">Efflux RND transporter periplasmic adaptor subunit</fullName>
    </submittedName>
</protein>
<feature type="transmembrane region" description="Helical" evidence="4">
    <location>
        <begin position="20"/>
        <end position="37"/>
    </location>
</feature>
<evidence type="ECO:0000256" key="4">
    <source>
        <dbReference type="SAM" id="Phobius"/>
    </source>
</evidence>
<proteinExistence type="predicted"/>